<evidence type="ECO:0000313" key="2">
    <source>
        <dbReference type="Proteomes" id="UP000499080"/>
    </source>
</evidence>
<accession>A0A4Y2N5Z3</accession>
<dbReference type="EMBL" id="BGPR01008593">
    <property type="protein sequence ID" value="GBN34795.1"/>
    <property type="molecule type" value="Genomic_DNA"/>
</dbReference>
<dbReference type="Proteomes" id="UP000499080">
    <property type="component" value="Unassembled WGS sequence"/>
</dbReference>
<proteinExistence type="predicted"/>
<reference evidence="1 2" key="1">
    <citation type="journal article" date="2019" name="Sci. Rep.">
        <title>Orb-weaving spider Araneus ventricosus genome elucidates the spidroin gene catalogue.</title>
        <authorList>
            <person name="Kono N."/>
            <person name="Nakamura H."/>
            <person name="Ohtoshi R."/>
            <person name="Moran D.A.P."/>
            <person name="Shinohara A."/>
            <person name="Yoshida Y."/>
            <person name="Fujiwara M."/>
            <person name="Mori M."/>
            <person name="Tomita M."/>
            <person name="Arakawa K."/>
        </authorList>
    </citation>
    <scope>NUCLEOTIDE SEQUENCE [LARGE SCALE GENOMIC DNA]</scope>
</reference>
<keyword evidence="2" id="KW-1185">Reference proteome</keyword>
<gene>
    <name evidence="1" type="ORF">AVEN_92847_1</name>
</gene>
<organism evidence="1 2">
    <name type="scientific">Araneus ventricosus</name>
    <name type="common">Orbweaver spider</name>
    <name type="synonym">Epeira ventricosa</name>
    <dbReference type="NCBI Taxonomy" id="182803"/>
    <lineage>
        <taxon>Eukaryota</taxon>
        <taxon>Metazoa</taxon>
        <taxon>Ecdysozoa</taxon>
        <taxon>Arthropoda</taxon>
        <taxon>Chelicerata</taxon>
        <taxon>Arachnida</taxon>
        <taxon>Araneae</taxon>
        <taxon>Araneomorphae</taxon>
        <taxon>Entelegynae</taxon>
        <taxon>Araneoidea</taxon>
        <taxon>Araneidae</taxon>
        <taxon>Araneus</taxon>
    </lineage>
</organism>
<evidence type="ECO:0000313" key="1">
    <source>
        <dbReference type="EMBL" id="GBN34795.1"/>
    </source>
</evidence>
<dbReference type="AlphaFoldDB" id="A0A4Y2N5Z3"/>
<sequence length="95" mass="11005">MSHNKLLPDELKQHFLSLTSIRERKALIESLSEKLKDLGKHNEPPDYIEVKNFMYEQLLAVQYERDMILQRRILTASDASSSTSSVAFPDPHFSE</sequence>
<name>A0A4Y2N5Z3_ARAVE</name>
<protein>
    <submittedName>
        <fullName evidence="1">Uncharacterized protein</fullName>
    </submittedName>
</protein>
<comment type="caution">
    <text evidence="1">The sequence shown here is derived from an EMBL/GenBank/DDBJ whole genome shotgun (WGS) entry which is preliminary data.</text>
</comment>